<protein>
    <recommendedName>
        <fullName evidence="5">Phosphoribosylaminoimidazole-succinocarboxamide synthase</fullName>
    </recommendedName>
</protein>
<dbReference type="Proteomes" id="UP000237438">
    <property type="component" value="Unassembled WGS sequence"/>
</dbReference>
<dbReference type="InterPro" id="IPR021840">
    <property type="entry name" value="DUF3433"/>
</dbReference>
<keyword evidence="2" id="KW-1133">Transmembrane helix</keyword>
<comment type="caution">
    <text evidence="3">The sequence shown here is derived from an EMBL/GenBank/DDBJ whole genome shotgun (WGS) entry which is preliminary data.</text>
</comment>
<sequence length="903" mass="102674">MNNRDTNVNDGNSSRCEWPHEKKYRVNNSQRPRSESQPGASRISWLEDDRFTSSSSVSNPITVIRYNSPDKSSENHTPILSQPSIPTRKASLNQRKFQVQKTLGGLTPPENRRSKRDRNLTYHRQNESTSSRQKDLLPQINETPISLDDSMLDAYTWDSEETDLNTNSSSNIDNTPFIRFAIEQLTRAEDLRMNSPRFLHSDPVSNVRPMKRSLPISEQAHTPRTRRRNDSNISYRPENYLGGNIISNQGNPYLTPEREREGMALTRKYRSPPSPGPSFLLYPKTQIEQTHLKDHPGSVSLLKKQNITLLPIDAPANDCKKNPPLTFVPWILKLPSMMIFSLLCILMIILLFFCAIFSKRHQSISVWYGSVSGRQYFLMKFALPIFAALIFLYLQSIISSIIRIMPFSTLASNGNTLSRSNALFERIYPKLLLPTRVGNFPIDICLSVFWLSVFTIPLQSCIFSVNVTESGRYWVTVQVVAWTLITIYTVILLASIICGYLFFNRNTGLLWDPRSLADIISLLPRSNAFQAFSGSDILKTKKNIRHKLGTQRWRLGYWKWQNNPSEVFYCLGQEEVDEEAQPTSTTVQASRLRDCLSDLVQFQLMDVERGARWHDRGTRYRFISWYLRDAFVLLWPILGFTLWLILVILLFLPKSAIQKGFVPSTNVLVNKAGFSSAQCFVNLGPSVVGMLLYLLFQSVDMRLRILKPWAELSKFDGSPADESLLLDYPAAPPIYVSLSAFSAGHYRISLISFLTTLFILLPILSGSLFYPSTSIRTGEIKILADMSALVTLVILLGLYIFGLSLFTYNPDGIYLPHDISCLAEIITFLFNSHILEDSAFYDVRSKVDLATRLMAERTNFGNFEGGVNRWAFGVYKGRDGKDSFGIERVGRNPGVGLMIMSAR</sequence>
<evidence type="ECO:0008006" key="5">
    <source>
        <dbReference type="Google" id="ProtNLM"/>
    </source>
</evidence>
<feature type="transmembrane region" description="Helical" evidence="2">
    <location>
        <begin position="673"/>
        <end position="696"/>
    </location>
</feature>
<reference evidence="3 4" key="1">
    <citation type="submission" date="2017-10" db="EMBL/GenBank/DDBJ databases">
        <title>Development of genomic resources for the powdery mildew, Erysiphe pulchra.</title>
        <authorList>
            <person name="Wadl P.A."/>
            <person name="Mack B.M."/>
            <person name="Moore G."/>
            <person name="Beltz S.B."/>
        </authorList>
    </citation>
    <scope>NUCLEOTIDE SEQUENCE [LARGE SCALE GENOMIC DNA]</scope>
    <source>
        <strain evidence="3">Cflorida</strain>
    </source>
</reference>
<dbReference type="Pfam" id="PF11915">
    <property type="entry name" value="DUF3433"/>
    <property type="match status" value="1"/>
</dbReference>
<feature type="transmembrane region" description="Helical" evidence="2">
    <location>
        <begin position="748"/>
        <end position="770"/>
    </location>
</feature>
<feature type="compositionally biased region" description="Polar residues" evidence="1">
    <location>
        <begin position="52"/>
        <end position="61"/>
    </location>
</feature>
<feature type="compositionally biased region" description="Polar residues" evidence="1">
    <location>
        <begin position="75"/>
        <end position="101"/>
    </location>
</feature>
<organism evidence="3 4">
    <name type="scientific">Erysiphe pulchra</name>
    <dbReference type="NCBI Taxonomy" id="225359"/>
    <lineage>
        <taxon>Eukaryota</taxon>
        <taxon>Fungi</taxon>
        <taxon>Dikarya</taxon>
        <taxon>Ascomycota</taxon>
        <taxon>Pezizomycotina</taxon>
        <taxon>Leotiomycetes</taxon>
        <taxon>Erysiphales</taxon>
        <taxon>Erysiphaceae</taxon>
        <taxon>Erysiphe</taxon>
    </lineage>
</organism>
<dbReference type="PANTHER" id="PTHR37544">
    <property type="entry name" value="SPRAY-RELATED"/>
    <property type="match status" value="1"/>
</dbReference>
<accession>A0A2S4PM97</accession>
<feature type="compositionally biased region" description="Basic and acidic residues" evidence="1">
    <location>
        <begin position="117"/>
        <end position="126"/>
    </location>
</feature>
<evidence type="ECO:0000256" key="2">
    <source>
        <dbReference type="SAM" id="Phobius"/>
    </source>
</evidence>
<dbReference type="PANTHER" id="PTHR37544:SF1">
    <property type="entry name" value="PHOSPHORIBOSYLAMINOIMIDAZOLE-SUCCINOCARBOXAMIDE SYNTHASE"/>
    <property type="match status" value="1"/>
</dbReference>
<keyword evidence="2" id="KW-0472">Membrane</keyword>
<feature type="region of interest" description="Disordered" evidence="1">
    <location>
        <begin position="1"/>
        <end position="134"/>
    </location>
</feature>
<feature type="transmembrane region" description="Helical" evidence="2">
    <location>
        <begin position="337"/>
        <end position="357"/>
    </location>
</feature>
<proteinExistence type="predicted"/>
<evidence type="ECO:0000313" key="4">
    <source>
        <dbReference type="Proteomes" id="UP000237438"/>
    </source>
</evidence>
<name>A0A2S4PM97_9PEZI</name>
<keyword evidence="4" id="KW-1185">Reference proteome</keyword>
<dbReference type="AlphaFoldDB" id="A0A2S4PM97"/>
<feature type="compositionally biased region" description="Polar residues" evidence="1">
    <location>
        <begin position="26"/>
        <end position="39"/>
    </location>
</feature>
<feature type="transmembrane region" description="Helical" evidence="2">
    <location>
        <begin position="377"/>
        <end position="402"/>
    </location>
</feature>
<feature type="transmembrane region" description="Helical" evidence="2">
    <location>
        <begin position="479"/>
        <end position="503"/>
    </location>
</feature>
<keyword evidence="2" id="KW-0812">Transmembrane</keyword>
<dbReference type="STRING" id="225359.A0A2S4PM97"/>
<feature type="region of interest" description="Disordered" evidence="1">
    <location>
        <begin position="200"/>
        <end position="235"/>
    </location>
</feature>
<dbReference type="EMBL" id="PEDP01001853">
    <property type="protein sequence ID" value="POS83147.1"/>
    <property type="molecule type" value="Genomic_DNA"/>
</dbReference>
<feature type="transmembrane region" description="Helical" evidence="2">
    <location>
        <begin position="782"/>
        <end position="806"/>
    </location>
</feature>
<feature type="compositionally biased region" description="Polar residues" evidence="1">
    <location>
        <begin position="1"/>
        <end position="15"/>
    </location>
</feature>
<evidence type="ECO:0000256" key="1">
    <source>
        <dbReference type="SAM" id="MobiDB-lite"/>
    </source>
</evidence>
<gene>
    <name evidence="3" type="ORF">EPUL_006257</name>
</gene>
<evidence type="ECO:0000313" key="3">
    <source>
        <dbReference type="EMBL" id="POS83147.1"/>
    </source>
</evidence>
<feature type="transmembrane region" description="Helical" evidence="2">
    <location>
        <begin position="630"/>
        <end position="652"/>
    </location>
</feature>
<dbReference type="OrthoDB" id="3057599at2759"/>